<protein>
    <submittedName>
        <fullName evidence="7">UbiA prenyltransferase</fullName>
    </submittedName>
</protein>
<gene>
    <name evidence="7" type="ordered locus">Lbys_0399</name>
</gene>
<reference evidence="7 8" key="2">
    <citation type="journal article" date="2011" name="Stand. Genomic Sci.">
        <title>Complete genome sequence of Leadbetterella byssophila type strain (4M15).</title>
        <authorList>
            <person name="Abt B."/>
            <person name="Teshima H."/>
            <person name="Lucas S."/>
            <person name="Lapidus A."/>
            <person name="Del Rio T.G."/>
            <person name="Nolan M."/>
            <person name="Tice H."/>
            <person name="Cheng J.F."/>
            <person name="Pitluck S."/>
            <person name="Liolios K."/>
            <person name="Pagani I."/>
            <person name="Ivanova N."/>
            <person name="Mavromatis K."/>
            <person name="Pati A."/>
            <person name="Tapia R."/>
            <person name="Han C."/>
            <person name="Goodwin L."/>
            <person name="Chen A."/>
            <person name="Palaniappan K."/>
            <person name="Land M."/>
            <person name="Hauser L."/>
            <person name="Chang Y.J."/>
            <person name="Jeffries C.D."/>
            <person name="Rohde M."/>
            <person name="Goker M."/>
            <person name="Tindall B.J."/>
            <person name="Detter J.C."/>
            <person name="Woyke T."/>
            <person name="Bristow J."/>
            <person name="Eisen J.A."/>
            <person name="Markowitz V."/>
            <person name="Hugenholtz P."/>
            <person name="Klenk H.P."/>
            <person name="Kyrpides N.C."/>
        </authorList>
    </citation>
    <scope>NUCLEOTIDE SEQUENCE [LARGE SCALE GENOMIC DNA]</scope>
    <source>
        <strain evidence="8">DSM 17132 / JCM 16389 / KACC 11308 / NBRC 106382 / 4M15</strain>
    </source>
</reference>
<keyword evidence="8" id="KW-1185">Reference proteome</keyword>
<dbReference type="Proteomes" id="UP000007435">
    <property type="component" value="Chromosome"/>
</dbReference>
<dbReference type="STRING" id="649349.Lbys_0399"/>
<feature type="transmembrane region" description="Helical" evidence="6">
    <location>
        <begin position="12"/>
        <end position="30"/>
    </location>
</feature>
<feature type="transmembrane region" description="Helical" evidence="6">
    <location>
        <begin position="210"/>
        <end position="229"/>
    </location>
</feature>
<dbReference type="InterPro" id="IPR050475">
    <property type="entry name" value="Prenyltransferase_related"/>
</dbReference>
<feature type="transmembrane region" description="Helical" evidence="6">
    <location>
        <begin position="36"/>
        <end position="57"/>
    </location>
</feature>
<keyword evidence="2" id="KW-1003">Cell membrane</keyword>
<evidence type="ECO:0000256" key="1">
    <source>
        <dbReference type="ARBA" id="ARBA00004141"/>
    </source>
</evidence>
<feature type="transmembrane region" description="Helical" evidence="6">
    <location>
        <begin position="130"/>
        <end position="148"/>
    </location>
</feature>
<dbReference type="HOGENOM" id="CLU_060108_2_0_10"/>
<evidence type="ECO:0000313" key="8">
    <source>
        <dbReference type="Proteomes" id="UP000007435"/>
    </source>
</evidence>
<dbReference type="AlphaFoldDB" id="E4RW34"/>
<evidence type="ECO:0000256" key="6">
    <source>
        <dbReference type="SAM" id="Phobius"/>
    </source>
</evidence>
<keyword evidence="4 6" id="KW-1133">Transmembrane helix</keyword>
<accession>E4RW34</accession>
<name>E4RW34_LEAB4</name>
<feature type="transmembrane region" description="Helical" evidence="6">
    <location>
        <begin position="263"/>
        <end position="284"/>
    </location>
</feature>
<evidence type="ECO:0000313" key="7">
    <source>
        <dbReference type="EMBL" id="ADQ16177.1"/>
    </source>
</evidence>
<keyword evidence="3 6" id="KW-0812">Transmembrane</keyword>
<feature type="transmembrane region" description="Helical" evidence="6">
    <location>
        <begin position="102"/>
        <end position="118"/>
    </location>
</feature>
<dbReference type="PANTHER" id="PTHR42723">
    <property type="entry name" value="CHLOROPHYLL SYNTHASE"/>
    <property type="match status" value="1"/>
</dbReference>
<dbReference type="EMBL" id="CP002305">
    <property type="protein sequence ID" value="ADQ16177.1"/>
    <property type="molecule type" value="Genomic_DNA"/>
</dbReference>
<evidence type="ECO:0000256" key="5">
    <source>
        <dbReference type="ARBA" id="ARBA00023136"/>
    </source>
</evidence>
<dbReference type="KEGG" id="lby:Lbys_0399"/>
<dbReference type="Gene3D" id="1.10.357.140">
    <property type="entry name" value="UbiA prenyltransferase"/>
    <property type="match status" value="1"/>
</dbReference>
<dbReference type="RefSeq" id="WP_013407232.1">
    <property type="nucleotide sequence ID" value="NC_014655.1"/>
</dbReference>
<dbReference type="NCBIfam" id="NF035940">
    <property type="entry name" value="prenyl_rel_EboC"/>
    <property type="match status" value="1"/>
</dbReference>
<dbReference type="OrthoDB" id="2908954at2"/>
<proteinExistence type="predicted"/>
<dbReference type="InterPro" id="IPR044878">
    <property type="entry name" value="UbiA_sf"/>
</dbReference>
<dbReference type="GO" id="GO:0016020">
    <property type="term" value="C:membrane"/>
    <property type="evidence" value="ECO:0007669"/>
    <property type="project" value="UniProtKB-SubCell"/>
</dbReference>
<evidence type="ECO:0000256" key="2">
    <source>
        <dbReference type="ARBA" id="ARBA00022475"/>
    </source>
</evidence>
<dbReference type="InterPro" id="IPR000537">
    <property type="entry name" value="UbiA_prenyltransferase"/>
</dbReference>
<feature type="transmembrane region" description="Helical" evidence="6">
    <location>
        <begin position="78"/>
        <end position="96"/>
    </location>
</feature>
<dbReference type="eggNOG" id="COG0382">
    <property type="taxonomic scope" value="Bacteria"/>
</dbReference>
<comment type="subcellular location">
    <subcellularLocation>
        <location evidence="1">Membrane</location>
        <topology evidence="1">Multi-pass membrane protein</topology>
    </subcellularLocation>
</comment>
<feature type="transmembrane region" description="Helical" evidence="6">
    <location>
        <begin position="154"/>
        <end position="171"/>
    </location>
</feature>
<dbReference type="GO" id="GO:0016765">
    <property type="term" value="F:transferase activity, transferring alkyl or aryl (other than methyl) groups"/>
    <property type="evidence" value="ECO:0007669"/>
    <property type="project" value="InterPro"/>
</dbReference>
<evidence type="ECO:0000256" key="4">
    <source>
        <dbReference type="ARBA" id="ARBA00022989"/>
    </source>
</evidence>
<organism evidence="7 8">
    <name type="scientific">Leadbetterella byssophila (strain DSM 17132 / JCM 16389 / KACC 11308 / NBRC 106382 / 4M15)</name>
    <dbReference type="NCBI Taxonomy" id="649349"/>
    <lineage>
        <taxon>Bacteria</taxon>
        <taxon>Pseudomonadati</taxon>
        <taxon>Bacteroidota</taxon>
        <taxon>Cytophagia</taxon>
        <taxon>Cytophagales</taxon>
        <taxon>Leadbetterellaceae</taxon>
        <taxon>Leadbetterella</taxon>
    </lineage>
</organism>
<dbReference type="PANTHER" id="PTHR42723:SF1">
    <property type="entry name" value="CHLOROPHYLL SYNTHASE, CHLOROPLASTIC"/>
    <property type="match status" value="1"/>
</dbReference>
<keyword evidence="5 6" id="KW-0472">Membrane</keyword>
<sequence length="286" mass="30945">MVRTYLQLIRPANVVTAFSDVLAGAAIVGALMEPSMLWLCLSTACLYAGGIVFNDFFDAELDAIERPERAIPSGKVSLKAAFVLGSLLFIIGVISAYQVSLLSGHLAVCIVILCLLYDKFSKHNGLIGPLNMGLCRGFNFILGMSVWPEGLSEYYYLAIFPVVYIAAITMVSRGEVHGSSRGVLILASILYLIVGASQLSFAFIQDTWFMAFPLVSIHSYLIFKPLVLAYQDPIGPNIGKAVKAGVLSLIVMNAAWIGASGQIYMAILVLLLLPLSLFLSKYFAVT</sequence>
<evidence type="ECO:0000256" key="3">
    <source>
        <dbReference type="ARBA" id="ARBA00022692"/>
    </source>
</evidence>
<reference key="1">
    <citation type="submission" date="2010-11" db="EMBL/GenBank/DDBJ databases">
        <title>The complete genome of Leadbetterella byssophila DSM 17132.</title>
        <authorList>
            <consortium name="US DOE Joint Genome Institute (JGI-PGF)"/>
            <person name="Lucas S."/>
            <person name="Copeland A."/>
            <person name="Lapidus A."/>
            <person name="Glavina del Rio T."/>
            <person name="Dalin E."/>
            <person name="Tice H."/>
            <person name="Bruce D."/>
            <person name="Goodwin L."/>
            <person name="Pitluck S."/>
            <person name="Kyrpides N."/>
            <person name="Mavromatis K."/>
            <person name="Ivanova N."/>
            <person name="Teshima H."/>
            <person name="Brettin T."/>
            <person name="Detter J.C."/>
            <person name="Han C."/>
            <person name="Tapia R."/>
            <person name="Land M."/>
            <person name="Hauser L."/>
            <person name="Markowitz V."/>
            <person name="Cheng J.-F."/>
            <person name="Hugenholtz P."/>
            <person name="Woyke T."/>
            <person name="Wu D."/>
            <person name="Tindall B."/>
            <person name="Pomrenke H.G."/>
            <person name="Brambilla E."/>
            <person name="Klenk H.-P."/>
            <person name="Eisen J.A."/>
        </authorList>
    </citation>
    <scope>NUCLEOTIDE SEQUENCE [LARGE SCALE GENOMIC DNA]</scope>
    <source>
        <strain>DSM 17132</strain>
    </source>
</reference>
<feature type="transmembrane region" description="Helical" evidence="6">
    <location>
        <begin position="183"/>
        <end position="204"/>
    </location>
</feature>
<dbReference type="CDD" id="cd13964">
    <property type="entry name" value="PT_UbiA_1"/>
    <property type="match status" value="1"/>
</dbReference>
<feature type="transmembrane region" description="Helical" evidence="6">
    <location>
        <begin position="241"/>
        <end position="257"/>
    </location>
</feature>
<dbReference type="Pfam" id="PF01040">
    <property type="entry name" value="UbiA"/>
    <property type="match status" value="1"/>
</dbReference>